<proteinExistence type="predicted"/>
<reference evidence="1 2" key="1">
    <citation type="submission" date="2018-03" db="EMBL/GenBank/DDBJ databases">
        <title>Draft Genome Sequences of the Obligatory Marine Myxobacteria Enhygromyxa salina SWB007.</title>
        <authorList>
            <person name="Poehlein A."/>
            <person name="Moghaddam J.A."/>
            <person name="Harms H."/>
            <person name="Alanjari M."/>
            <person name="Koenig G.M."/>
            <person name="Daniel R."/>
            <person name="Schaeberle T.F."/>
        </authorList>
    </citation>
    <scope>NUCLEOTIDE SEQUENCE [LARGE SCALE GENOMIC DNA]</scope>
    <source>
        <strain evidence="1 2">SWB007</strain>
    </source>
</reference>
<dbReference type="EMBL" id="PVNL01000071">
    <property type="protein sequence ID" value="PRQ06626.1"/>
    <property type="molecule type" value="Genomic_DNA"/>
</dbReference>
<dbReference type="Proteomes" id="UP000238823">
    <property type="component" value="Unassembled WGS sequence"/>
</dbReference>
<gene>
    <name evidence="1" type="ORF">ENSA7_36850</name>
</gene>
<protein>
    <submittedName>
        <fullName evidence="1">Uncharacterized protein</fullName>
    </submittedName>
</protein>
<evidence type="ECO:0000313" key="2">
    <source>
        <dbReference type="Proteomes" id="UP000238823"/>
    </source>
</evidence>
<dbReference type="AlphaFoldDB" id="A0A2S9YNG1"/>
<name>A0A2S9YNG1_9BACT</name>
<sequence>MHGTERAKAAQLADLGDRVVGRVSGEHPVLRATSSPICCSWFDNPKWMDELAEWVAEWVAKFYGAMREYYVTVTSGS</sequence>
<comment type="caution">
    <text evidence="1">The sequence shown here is derived from an EMBL/GenBank/DDBJ whole genome shotgun (WGS) entry which is preliminary data.</text>
</comment>
<accession>A0A2S9YNG1</accession>
<organism evidence="1 2">
    <name type="scientific">Enhygromyxa salina</name>
    <dbReference type="NCBI Taxonomy" id="215803"/>
    <lineage>
        <taxon>Bacteria</taxon>
        <taxon>Pseudomonadati</taxon>
        <taxon>Myxococcota</taxon>
        <taxon>Polyangia</taxon>
        <taxon>Nannocystales</taxon>
        <taxon>Nannocystaceae</taxon>
        <taxon>Enhygromyxa</taxon>
    </lineage>
</organism>
<evidence type="ECO:0000313" key="1">
    <source>
        <dbReference type="EMBL" id="PRQ06626.1"/>
    </source>
</evidence>